<name>A0A0D9QG20_PLAFR</name>
<dbReference type="RefSeq" id="XP_012337374.1">
    <property type="nucleotide sequence ID" value="XM_012481951.1"/>
</dbReference>
<dbReference type="OMA" id="EFQNNFP"/>
<sequence length="295" mass="34036">MAKHSTFENLVKLHGDIKKEELLVLFFHSCILDNNFIYKLNDEEKYEKSENHEKIKISNGYIKHVTDAEKGKFFLSRILIDPEWTSNSSSYNFLYQSIHTNDTYNLNLVKIENSLLVQIINTAQPSLVHSVTIDVDEYVNKCTAEEDATDKMKESLQMEKLEQVFQTHILSHMNKGNSSNIHSDNSSRKGNGPKGLIIESNPNEHFKNIFHTNPDPYILRNFNDNHFDDKNPNIGRNLIPDLRNNVPIVKPDGLLVGPDNKFFNPKNLRYDPIGPFGNEPNADNKPFEFQNNFPF</sequence>
<dbReference type="InterPro" id="IPR045128">
    <property type="entry name" value="PI31-like"/>
</dbReference>
<accession>A0A0D9QG20</accession>
<dbReference type="GeneID" id="24269655"/>
<gene>
    <name evidence="5" type="ORF">AK88_04341</name>
</gene>
<dbReference type="AlphaFoldDB" id="A0A0D9QG20"/>
<protein>
    <recommendedName>
        <fullName evidence="4">PI31 proteasome regulator N-terminal domain-containing protein</fullName>
    </recommendedName>
</protein>
<dbReference type="EMBL" id="KQ001704">
    <property type="protein sequence ID" value="KJP86010.1"/>
    <property type="molecule type" value="Genomic_DNA"/>
</dbReference>
<evidence type="ECO:0000313" key="5">
    <source>
        <dbReference type="EMBL" id="KJP86010.1"/>
    </source>
</evidence>
<dbReference type="PANTHER" id="PTHR13266">
    <property type="entry name" value="PROTEASOME INHIBITOR"/>
    <property type="match status" value="1"/>
</dbReference>
<evidence type="ECO:0000313" key="6">
    <source>
        <dbReference type="Proteomes" id="UP000054561"/>
    </source>
</evidence>
<keyword evidence="2" id="KW-0647">Proteasome</keyword>
<dbReference type="PANTHER" id="PTHR13266:SF1">
    <property type="entry name" value="PROTEASOME INHIBITOR PI31 SUBUNIT"/>
    <property type="match status" value="1"/>
</dbReference>
<organism evidence="5 6">
    <name type="scientific">Plasmodium fragile</name>
    <dbReference type="NCBI Taxonomy" id="5857"/>
    <lineage>
        <taxon>Eukaryota</taxon>
        <taxon>Sar</taxon>
        <taxon>Alveolata</taxon>
        <taxon>Apicomplexa</taxon>
        <taxon>Aconoidasida</taxon>
        <taxon>Haemosporida</taxon>
        <taxon>Plasmodiidae</taxon>
        <taxon>Plasmodium</taxon>
        <taxon>Plasmodium (Plasmodium)</taxon>
    </lineage>
</organism>
<dbReference type="InterPro" id="IPR021625">
    <property type="entry name" value="PI31_Prot_N"/>
</dbReference>
<dbReference type="OrthoDB" id="370646at2759"/>
<evidence type="ECO:0000256" key="2">
    <source>
        <dbReference type="ARBA" id="ARBA00022942"/>
    </source>
</evidence>
<comment type="similarity">
    <text evidence="1">Belongs to the proteasome inhibitor PI31 family.</text>
</comment>
<feature type="domain" description="PI31 proteasome regulator N-terminal" evidence="4">
    <location>
        <begin position="18"/>
        <end position="178"/>
    </location>
</feature>
<dbReference type="Proteomes" id="UP000054561">
    <property type="component" value="Unassembled WGS sequence"/>
</dbReference>
<dbReference type="Pfam" id="PF11566">
    <property type="entry name" value="PI31_Prot_N"/>
    <property type="match status" value="1"/>
</dbReference>
<dbReference type="VEuPathDB" id="PlasmoDB:AK88_04341"/>
<evidence type="ECO:0000259" key="4">
    <source>
        <dbReference type="Pfam" id="PF11566"/>
    </source>
</evidence>
<reference evidence="5 6" key="1">
    <citation type="submission" date="2014-03" db="EMBL/GenBank/DDBJ databases">
        <title>The Genome Sequence of Plasmodium fragile nilgiri.</title>
        <authorList>
            <consortium name="The Broad Institute Genomics Platform"/>
            <consortium name="The Broad Institute Genome Sequencing Center for Infectious Disease"/>
            <person name="Neafsey D."/>
            <person name="Duraisingh M."/>
            <person name="Young S.K."/>
            <person name="Zeng Q."/>
            <person name="Gargeya S."/>
            <person name="Abouelleil A."/>
            <person name="Alvarado L."/>
            <person name="Chapman S.B."/>
            <person name="Gainer-Dewar J."/>
            <person name="Goldberg J."/>
            <person name="Griggs A."/>
            <person name="Gujja S."/>
            <person name="Hansen M."/>
            <person name="Howarth C."/>
            <person name="Imamovic A."/>
            <person name="Larimer J."/>
            <person name="Pearson M."/>
            <person name="Poon T.W."/>
            <person name="Priest M."/>
            <person name="Roberts A."/>
            <person name="Saif S."/>
            <person name="Shea T."/>
            <person name="Sykes S."/>
            <person name="Wortman J."/>
            <person name="Nusbaum C."/>
            <person name="Birren B."/>
        </authorList>
    </citation>
    <scope>NUCLEOTIDE SEQUENCE [LARGE SCALE GENOMIC DNA]</scope>
    <source>
        <strain evidence="6">nilgiri</strain>
    </source>
</reference>
<dbReference type="Gene3D" id="3.40.1000.30">
    <property type="match status" value="1"/>
</dbReference>
<proteinExistence type="inferred from homology"/>
<feature type="region of interest" description="Disordered" evidence="3">
    <location>
        <begin position="175"/>
        <end position="196"/>
    </location>
</feature>
<evidence type="ECO:0000256" key="1">
    <source>
        <dbReference type="ARBA" id="ARBA00006405"/>
    </source>
</evidence>
<dbReference type="GO" id="GO:0000502">
    <property type="term" value="C:proteasome complex"/>
    <property type="evidence" value="ECO:0007669"/>
    <property type="project" value="UniProtKB-KW"/>
</dbReference>
<feature type="compositionally biased region" description="Polar residues" evidence="3">
    <location>
        <begin position="175"/>
        <end position="184"/>
    </location>
</feature>
<keyword evidence="6" id="KW-1185">Reference proteome</keyword>
<dbReference type="GO" id="GO:0043161">
    <property type="term" value="P:proteasome-mediated ubiquitin-dependent protein catabolic process"/>
    <property type="evidence" value="ECO:0007669"/>
    <property type="project" value="InterPro"/>
</dbReference>
<dbReference type="GO" id="GO:0070628">
    <property type="term" value="F:proteasome binding"/>
    <property type="evidence" value="ECO:0007669"/>
    <property type="project" value="InterPro"/>
</dbReference>
<dbReference type="GO" id="GO:0004866">
    <property type="term" value="F:endopeptidase inhibitor activity"/>
    <property type="evidence" value="ECO:0007669"/>
    <property type="project" value="InterPro"/>
</dbReference>
<evidence type="ECO:0000256" key="3">
    <source>
        <dbReference type="SAM" id="MobiDB-lite"/>
    </source>
</evidence>